<evidence type="ECO:0000313" key="6">
    <source>
        <dbReference type="Proteomes" id="UP000006690"/>
    </source>
</evidence>
<dbReference type="GO" id="GO:0006574">
    <property type="term" value="P:L-valine catabolic process"/>
    <property type="evidence" value="ECO:0007669"/>
    <property type="project" value="TreeGrafter"/>
</dbReference>
<dbReference type="HOGENOM" id="CLU_005391_1_10_6"/>
<accession>A0A0H3L194</accession>
<dbReference type="NCBIfam" id="TIGR01722">
    <property type="entry name" value="MMSDH"/>
    <property type="match status" value="1"/>
</dbReference>
<dbReference type="InterPro" id="IPR015590">
    <property type="entry name" value="Aldehyde_DH_dom"/>
</dbReference>
<dbReference type="InterPro" id="IPR016162">
    <property type="entry name" value="Ald_DH_N"/>
</dbReference>
<dbReference type="Gene3D" id="3.40.309.10">
    <property type="entry name" value="Aldehyde Dehydrogenase, Chain A, domain 2"/>
    <property type="match status" value="1"/>
</dbReference>
<keyword evidence="3" id="KW-0520">NAD</keyword>
<name>A0A0H3L194_PANAA</name>
<dbReference type="FunFam" id="3.40.605.10:FF:000003">
    <property type="entry name" value="Methylmalonate-semialdehyde dehydrogenase [acylating]"/>
    <property type="match status" value="1"/>
</dbReference>
<evidence type="ECO:0000259" key="4">
    <source>
        <dbReference type="Pfam" id="PF00171"/>
    </source>
</evidence>
<organism evidence="5 6">
    <name type="scientific">Pantoea ananatis (strain AJ13355)</name>
    <dbReference type="NCBI Taxonomy" id="932677"/>
    <lineage>
        <taxon>Bacteria</taxon>
        <taxon>Pseudomonadati</taxon>
        <taxon>Pseudomonadota</taxon>
        <taxon>Gammaproteobacteria</taxon>
        <taxon>Enterobacterales</taxon>
        <taxon>Erwiniaceae</taxon>
        <taxon>Pantoea</taxon>
    </lineage>
</organism>
<protein>
    <recommendedName>
        <fullName evidence="1">methylmalonate-semialdehyde dehydrogenase (CoA acylating)</fullName>
        <ecNumber evidence="1">1.2.1.27</ecNumber>
    </recommendedName>
</protein>
<evidence type="ECO:0000256" key="2">
    <source>
        <dbReference type="ARBA" id="ARBA00023002"/>
    </source>
</evidence>
<gene>
    <name evidence="5" type="primary">mmsA</name>
    <name evidence="5" type="ordered locus">PAJ_2964</name>
</gene>
<dbReference type="GO" id="GO:0006210">
    <property type="term" value="P:thymine catabolic process"/>
    <property type="evidence" value="ECO:0007669"/>
    <property type="project" value="TreeGrafter"/>
</dbReference>
<dbReference type="FunFam" id="3.40.309.10:FF:000002">
    <property type="entry name" value="Methylmalonate-semialdehyde dehydrogenase (Acylating)"/>
    <property type="match status" value="1"/>
</dbReference>
<dbReference type="AlphaFoldDB" id="A0A0H3L194"/>
<keyword evidence="2" id="KW-0560">Oxidoreductase</keyword>
<dbReference type="PANTHER" id="PTHR43866:SF4">
    <property type="entry name" value="MALONATE-SEMIALDEHYDE DEHYDROGENASE"/>
    <property type="match status" value="1"/>
</dbReference>
<dbReference type="Gene3D" id="3.40.605.10">
    <property type="entry name" value="Aldehyde Dehydrogenase, Chain A, domain 1"/>
    <property type="match status" value="1"/>
</dbReference>
<dbReference type="Proteomes" id="UP000006690">
    <property type="component" value="Chromosome"/>
</dbReference>
<dbReference type="GO" id="GO:0004491">
    <property type="term" value="F:methylmalonate-semialdehyde dehydrogenase (acylating, NAD) activity"/>
    <property type="evidence" value="ECO:0007669"/>
    <property type="project" value="UniProtKB-EC"/>
</dbReference>
<evidence type="ECO:0000256" key="1">
    <source>
        <dbReference type="ARBA" id="ARBA00013048"/>
    </source>
</evidence>
<dbReference type="InterPro" id="IPR016163">
    <property type="entry name" value="Ald_DH_C"/>
</dbReference>
<dbReference type="InterPro" id="IPR016161">
    <property type="entry name" value="Ald_DH/histidinol_DH"/>
</dbReference>
<sequence length="529" mass="56659">MLLAFPAQPACHFLCFACWNRTYQRGNIMTIVGNFIGGKTTFSASNETIPVFDPATGKVIRELTQCSADEVAQAIDVAHAAFPAWSKTAPLRRARVMFNFKALMEQHRDELAALIVSEHGKVWSDALGELTRGIEVIEFACGIPHLLKGENSPNVGGGVDSYSLMQPVGVVAGITPFNFPAMVPLWMFPIALACGNTFVLKPPALDPSAAVRMAELLKEAGLPDGVFNVVHSSNENAEQLYKDPRIAAVSFVGSSGVAEHIYKTASAHGKRVQAFGAAKNHAIVMPDADLDATVNAIMGGAFGSAGERCMALPVVVAVGDDTADKLISRLTPLIKALRVGPGMSKGSDENEMGPVVSAAHQKKVLGYIDIGEQEGATLVVDGRHQKVAGYEDGYYVGGTLFDHVTPEMVIWREEIFGPVLSIMRAPDYDSALKLVNSHEFGNGSAIFTSNGHTAREFVQNVEAGMVGVNVPVPVPMAFHSFGGWKRSVFGALNVHGPDGVRFYTRMKTATVRWPSGQQTVSEFSMPTLG</sequence>
<dbReference type="Pfam" id="PF00171">
    <property type="entry name" value="Aldedh"/>
    <property type="match status" value="1"/>
</dbReference>
<dbReference type="EMBL" id="AP012032">
    <property type="protein sequence ID" value="BAK13044.1"/>
    <property type="molecule type" value="Genomic_DNA"/>
</dbReference>
<dbReference type="PANTHER" id="PTHR43866">
    <property type="entry name" value="MALONATE-SEMIALDEHYDE DEHYDROGENASE"/>
    <property type="match status" value="1"/>
</dbReference>
<feature type="domain" description="Aldehyde dehydrogenase" evidence="4">
    <location>
        <begin position="45"/>
        <end position="508"/>
    </location>
</feature>
<dbReference type="InterPro" id="IPR010061">
    <property type="entry name" value="MeMal-semiAld_DH"/>
</dbReference>
<dbReference type="CDD" id="cd07085">
    <property type="entry name" value="ALDH_F6_MMSDH"/>
    <property type="match status" value="1"/>
</dbReference>
<dbReference type="KEGG" id="paj:PAJ_2964"/>
<dbReference type="SUPFAM" id="SSF53720">
    <property type="entry name" value="ALDH-like"/>
    <property type="match status" value="1"/>
</dbReference>
<evidence type="ECO:0000256" key="3">
    <source>
        <dbReference type="ARBA" id="ARBA00023027"/>
    </source>
</evidence>
<dbReference type="PATRIC" id="fig|932677.3.peg.3440"/>
<dbReference type="eggNOG" id="COG1012">
    <property type="taxonomic scope" value="Bacteria"/>
</dbReference>
<evidence type="ECO:0000313" key="5">
    <source>
        <dbReference type="EMBL" id="BAK13044.1"/>
    </source>
</evidence>
<dbReference type="EC" id="1.2.1.27" evidence="1"/>
<proteinExistence type="predicted"/>
<reference evidence="6" key="1">
    <citation type="journal article" date="2012" name="Appl. Microbiol. Biotechnol.">
        <title>The complete genome sequence of Pantoea ananatis AJ13355, an organism with great biotechnological potential.</title>
        <authorList>
            <person name="Hara Y."/>
            <person name="Kadotani N."/>
            <person name="Izui H."/>
            <person name="Katashkina J.I."/>
            <person name="Kuvaeva T.M."/>
            <person name="Andreeva I.G."/>
            <person name="Golubeva L.I."/>
            <person name="Malko D.B."/>
            <person name="Makeev V.J."/>
            <person name="Mashko S.V."/>
            <person name="Kozlov Y.I."/>
        </authorList>
    </citation>
    <scope>NUCLEOTIDE SEQUENCE [LARGE SCALE GENOMIC DNA]</scope>
    <source>
        <strain evidence="6">AJ13355</strain>
    </source>
</reference>